<dbReference type="SUPFAM" id="SSF75217">
    <property type="entry name" value="alpha/beta knot"/>
    <property type="match status" value="1"/>
</dbReference>
<evidence type="ECO:0000256" key="6">
    <source>
        <dbReference type="ARBA" id="ARBA00022884"/>
    </source>
</evidence>
<evidence type="ECO:0000256" key="5">
    <source>
        <dbReference type="ARBA" id="ARBA00022694"/>
    </source>
</evidence>
<dbReference type="GO" id="GO:0000049">
    <property type="term" value="F:tRNA binding"/>
    <property type="evidence" value="ECO:0007669"/>
    <property type="project" value="UniProtKB-UniRule"/>
</dbReference>
<evidence type="ECO:0000256" key="2">
    <source>
        <dbReference type="ARBA" id="ARBA00022603"/>
    </source>
</evidence>
<dbReference type="RefSeq" id="WP_281753457.1">
    <property type="nucleotide sequence ID" value="NZ_BRVP01000007.1"/>
</dbReference>
<keyword evidence="4 7" id="KW-0949">S-adenosyl-L-methionine</keyword>
<protein>
    <recommendedName>
        <fullName evidence="7">tRNA (guanosine(18)-2'-O)-methyltransferase</fullName>
        <ecNumber evidence="7">2.1.1.34</ecNumber>
    </recommendedName>
    <alternativeName>
        <fullName evidence="7">tRNA [Gm18] methyltransferase</fullName>
    </alternativeName>
</protein>
<comment type="similarity">
    <text evidence="7">Belongs to the class IV-like SAM-binding methyltransferase superfamily. RNA methyltransferase TrmH family.</text>
</comment>
<dbReference type="InterPro" id="IPR001537">
    <property type="entry name" value="SpoU_MeTrfase"/>
</dbReference>
<feature type="domain" description="tRNA/rRNA methyltransferase SpoU type" evidence="8">
    <location>
        <begin position="33"/>
        <end position="171"/>
    </location>
</feature>
<comment type="caution">
    <text evidence="7">Lacks conserved residue(s) required for the propagation of feature annotation.</text>
</comment>
<name>A0A9W6B4B5_9FLAO</name>
<dbReference type="Proteomes" id="UP001143545">
    <property type="component" value="Unassembled WGS sequence"/>
</dbReference>
<gene>
    <name evidence="7 9" type="primary">trmH</name>
    <name evidence="9" type="ORF">NBRC110019_12940</name>
</gene>
<dbReference type="GO" id="GO:0002938">
    <property type="term" value="P:tRNA guanine ribose methylation"/>
    <property type="evidence" value="ECO:0007669"/>
    <property type="project" value="UniProtKB-UniRule"/>
</dbReference>
<sequence>MDKAHLLNYLIDFITTERYQKFQEILANRTKHFTVAVEDIYQMHNTSAVIRSCDVFGIQEAYLVEEKFGKPLDENIAMGAQKWVDSYRYQNSNACIESLKNKGYKIIATTPHDDSCLLEAFDVAQKSAFFFGTERHGLSDTVMEQADGYLKIPMVGFTESLNISVSVAIILQSITQRLRASDVAWQLLPEELLDKQIDWAQKSIRSIEDVMQRYEMIKK</sequence>
<dbReference type="EMBL" id="BRVP01000007">
    <property type="protein sequence ID" value="GLB52255.1"/>
    <property type="molecule type" value="Genomic_DNA"/>
</dbReference>
<dbReference type="PANTHER" id="PTHR43453">
    <property type="entry name" value="RRNA METHYLASE-LIKE"/>
    <property type="match status" value="1"/>
</dbReference>
<evidence type="ECO:0000256" key="1">
    <source>
        <dbReference type="ARBA" id="ARBA00022555"/>
    </source>
</evidence>
<feature type="binding site" evidence="7">
    <location>
        <position position="161"/>
    </location>
    <ligand>
        <name>S-adenosyl-L-methionine</name>
        <dbReference type="ChEBI" id="CHEBI:59789"/>
    </ligand>
</feature>
<evidence type="ECO:0000313" key="10">
    <source>
        <dbReference type="Proteomes" id="UP001143545"/>
    </source>
</evidence>
<evidence type="ECO:0000256" key="4">
    <source>
        <dbReference type="ARBA" id="ARBA00022691"/>
    </source>
</evidence>
<dbReference type="InterPro" id="IPR029026">
    <property type="entry name" value="tRNA_m1G_MTases_N"/>
</dbReference>
<evidence type="ECO:0000256" key="7">
    <source>
        <dbReference type="HAMAP-Rule" id="MF_02060"/>
    </source>
</evidence>
<keyword evidence="5 7" id="KW-0819">tRNA processing</keyword>
<dbReference type="HAMAP" id="MF_02060">
    <property type="entry name" value="tRNA_methyltr_TrmH"/>
    <property type="match status" value="1"/>
</dbReference>
<dbReference type="PANTHER" id="PTHR43453:SF1">
    <property type="entry name" value="TRNA_RRNA METHYLTRANSFERASE SPOU TYPE DOMAIN-CONTAINING PROTEIN"/>
    <property type="match status" value="1"/>
</dbReference>
<feature type="binding site" evidence="7">
    <location>
        <position position="109"/>
    </location>
    <ligand>
        <name>S-adenosyl-L-methionine</name>
        <dbReference type="ChEBI" id="CHEBI:59789"/>
    </ligand>
</feature>
<reference evidence="9" key="1">
    <citation type="submission" date="2022-07" db="EMBL/GenBank/DDBJ databases">
        <title>Taxonomy of Novel Oxalotrophic and Methylotrophic Bacteria.</title>
        <authorList>
            <person name="Sahin N."/>
            <person name="Tani A."/>
        </authorList>
    </citation>
    <scope>NUCLEOTIDE SEQUENCE</scope>
    <source>
        <strain evidence="9">AM327</strain>
    </source>
</reference>
<comment type="function">
    <text evidence="7">Catalyzes the 2'-O methylation of guanosine at position 18 in tRNA.</text>
</comment>
<dbReference type="Pfam" id="PF00588">
    <property type="entry name" value="SpoU_methylase"/>
    <property type="match status" value="1"/>
</dbReference>
<keyword evidence="1 7" id="KW-0820">tRNA-binding</keyword>
<keyword evidence="10" id="KW-1185">Reference proteome</keyword>
<comment type="caution">
    <text evidence="9">The sequence shown here is derived from an EMBL/GenBank/DDBJ whole genome shotgun (WGS) entry which is preliminary data.</text>
</comment>
<dbReference type="CDD" id="cd18092">
    <property type="entry name" value="SpoU-like_TrmH"/>
    <property type="match status" value="1"/>
</dbReference>
<dbReference type="GO" id="GO:0141100">
    <property type="term" value="F:tRNA (guanine(18)-2'-O)-methyltransferase activity"/>
    <property type="evidence" value="ECO:0007669"/>
    <property type="project" value="UniProtKB-UniRule"/>
</dbReference>
<dbReference type="Gene3D" id="3.40.1280.10">
    <property type="match status" value="1"/>
</dbReference>
<keyword evidence="3 7" id="KW-0808">Transferase</keyword>
<feature type="binding site" evidence="7">
    <location>
        <position position="152"/>
    </location>
    <ligand>
        <name>S-adenosyl-L-methionine</name>
        <dbReference type="ChEBI" id="CHEBI:59789"/>
    </ligand>
</feature>
<evidence type="ECO:0000259" key="8">
    <source>
        <dbReference type="Pfam" id="PF00588"/>
    </source>
</evidence>
<proteinExistence type="inferred from homology"/>
<dbReference type="AlphaFoldDB" id="A0A9W6B4B5"/>
<keyword evidence="2 7" id="KW-0489">Methyltransferase</keyword>
<evidence type="ECO:0000313" key="9">
    <source>
        <dbReference type="EMBL" id="GLB52255.1"/>
    </source>
</evidence>
<accession>A0A9W6B4B5</accession>
<dbReference type="InterPro" id="IPR029028">
    <property type="entry name" value="Alpha/beta_knot_MTases"/>
</dbReference>
<evidence type="ECO:0000256" key="3">
    <source>
        <dbReference type="ARBA" id="ARBA00022679"/>
    </source>
</evidence>
<keyword evidence="6 7" id="KW-0694">RNA-binding</keyword>
<dbReference type="InterPro" id="IPR033671">
    <property type="entry name" value="TrmH"/>
</dbReference>
<organism evidence="9 10">
    <name type="scientific">Neptunitalea chrysea</name>
    <dbReference type="NCBI Taxonomy" id="1647581"/>
    <lineage>
        <taxon>Bacteria</taxon>
        <taxon>Pseudomonadati</taxon>
        <taxon>Bacteroidota</taxon>
        <taxon>Flavobacteriia</taxon>
        <taxon>Flavobacteriales</taxon>
        <taxon>Flavobacteriaceae</taxon>
        <taxon>Neptunitalea</taxon>
    </lineage>
</organism>
<comment type="catalytic activity">
    <reaction evidence="7">
        <text>guanosine(18) in tRNA + S-adenosyl-L-methionine = 2'-O-methylguanosine(18) in tRNA + S-adenosyl-L-homocysteine + H(+)</text>
        <dbReference type="Rhea" id="RHEA:20077"/>
        <dbReference type="Rhea" id="RHEA-COMP:10190"/>
        <dbReference type="Rhea" id="RHEA-COMP:10192"/>
        <dbReference type="ChEBI" id="CHEBI:15378"/>
        <dbReference type="ChEBI" id="CHEBI:57856"/>
        <dbReference type="ChEBI" id="CHEBI:59789"/>
        <dbReference type="ChEBI" id="CHEBI:74269"/>
        <dbReference type="ChEBI" id="CHEBI:74445"/>
        <dbReference type="EC" id="2.1.1.34"/>
    </reaction>
</comment>
<dbReference type="EC" id="2.1.1.34" evidence="7"/>